<dbReference type="InterPro" id="IPR051809">
    <property type="entry name" value="Plant_receptor-like_S/T_kinase"/>
</dbReference>
<sequence length="194" mass="21649">MYLCQNNLNGPIPKQLTGLSSLSTALDLSSTSLIGPIPTEVDEVPVQGVFNNATALFIVENTRLCGGIPQLKLSKWKRRESANLEFTFRIPLLNVSYGDLFKATDSFSEANLIGSGSLNDFKALVYEFMVNGSREKWLHPSHSANLGEEHNLLSLIDRLPIHFPQNKLALFEYEGPLDILPQDRLLGTTMHREH</sequence>
<dbReference type="RefSeq" id="XP_060673332.1">
    <property type="nucleotide sequence ID" value="XM_060817349.1"/>
</dbReference>
<keyword evidence="6" id="KW-0472">Membrane</keyword>
<accession>A0ABM4A9B9</accession>
<dbReference type="PANTHER" id="PTHR27008:SF499">
    <property type="entry name" value="OS06G0581500 PROTEIN"/>
    <property type="match status" value="1"/>
</dbReference>
<dbReference type="Gene3D" id="3.80.10.10">
    <property type="entry name" value="Ribonuclease Inhibitor"/>
    <property type="match status" value="1"/>
</dbReference>
<evidence type="ECO:0000313" key="7">
    <source>
        <dbReference type="Proteomes" id="UP001652623"/>
    </source>
</evidence>
<evidence type="ECO:0000313" key="8">
    <source>
        <dbReference type="RefSeq" id="XP_060673332.1"/>
    </source>
</evidence>
<evidence type="ECO:0000256" key="2">
    <source>
        <dbReference type="ARBA" id="ARBA00022614"/>
    </source>
</evidence>
<keyword evidence="7" id="KW-1185">Reference proteome</keyword>
<proteinExistence type="predicted"/>
<gene>
    <name evidence="8" type="primary">LOC132803804</name>
</gene>
<dbReference type="PANTHER" id="PTHR27008">
    <property type="entry name" value="OS04G0122200 PROTEIN"/>
    <property type="match status" value="1"/>
</dbReference>
<dbReference type="InterPro" id="IPR032675">
    <property type="entry name" value="LRR_dom_sf"/>
</dbReference>
<keyword evidence="2" id="KW-0433">Leucine-rich repeat</keyword>
<evidence type="ECO:0000256" key="1">
    <source>
        <dbReference type="ARBA" id="ARBA00004370"/>
    </source>
</evidence>
<keyword evidence="3" id="KW-0812">Transmembrane</keyword>
<evidence type="ECO:0000256" key="3">
    <source>
        <dbReference type="ARBA" id="ARBA00022692"/>
    </source>
</evidence>
<comment type="subcellular location">
    <subcellularLocation>
        <location evidence="1">Membrane</location>
    </subcellularLocation>
</comment>
<name>A0ABM4A9B9_ZIZJJ</name>
<dbReference type="GeneID" id="132803804"/>
<evidence type="ECO:0000256" key="6">
    <source>
        <dbReference type="ARBA" id="ARBA00023136"/>
    </source>
</evidence>
<reference evidence="8" key="1">
    <citation type="submission" date="2025-08" db="UniProtKB">
        <authorList>
            <consortium name="RefSeq"/>
        </authorList>
    </citation>
    <scope>IDENTIFICATION</scope>
    <source>
        <tissue evidence="8">Seedling</tissue>
    </source>
</reference>
<dbReference type="Proteomes" id="UP001652623">
    <property type="component" value="Chromosome 5"/>
</dbReference>
<keyword evidence="5" id="KW-1133">Transmembrane helix</keyword>
<organism evidence="7 8">
    <name type="scientific">Ziziphus jujuba</name>
    <name type="common">Chinese jujube</name>
    <name type="synonym">Ziziphus sativa</name>
    <dbReference type="NCBI Taxonomy" id="326968"/>
    <lineage>
        <taxon>Eukaryota</taxon>
        <taxon>Viridiplantae</taxon>
        <taxon>Streptophyta</taxon>
        <taxon>Embryophyta</taxon>
        <taxon>Tracheophyta</taxon>
        <taxon>Spermatophyta</taxon>
        <taxon>Magnoliopsida</taxon>
        <taxon>eudicotyledons</taxon>
        <taxon>Gunneridae</taxon>
        <taxon>Pentapetalae</taxon>
        <taxon>rosids</taxon>
        <taxon>fabids</taxon>
        <taxon>Rosales</taxon>
        <taxon>Rhamnaceae</taxon>
        <taxon>Paliureae</taxon>
        <taxon>Ziziphus</taxon>
    </lineage>
</organism>
<protein>
    <submittedName>
        <fullName evidence="8">Receptor-like protein kinase At3g47110</fullName>
    </submittedName>
</protein>
<evidence type="ECO:0000256" key="5">
    <source>
        <dbReference type="ARBA" id="ARBA00022989"/>
    </source>
</evidence>
<keyword evidence="4" id="KW-0677">Repeat</keyword>
<evidence type="ECO:0000256" key="4">
    <source>
        <dbReference type="ARBA" id="ARBA00022737"/>
    </source>
</evidence>